<protein>
    <submittedName>
        <fullName evidence="2">Plasmid stabilization system</fullName>
    </submittedName>
</protein>
<sequence>MGYKYKITDKAEEDLDEIIFYISKKLLNSKAASKFLLDFRKSIEKISDFPEMCPLSKNKYVLNEDVRKLRVNNYTVYYIPNHKLETNIILRIIYSKSDTKLLF</sequence>
<evidence type="ECO:0000313" key="2">
    <source>
        <dbReference type="EMBL" id="VWL85014.1"/>
    </source>
</evidence>
<accession>A0A6I8M6L0</accession>
<keyword evidence="3" id="KW-1185">Reference proteome</keyword>
<dbReference type="AlphaFoldDB" id="A0A6I8M6L0"/>
<evidence type="ECO:0000313" key="3">
    <source>
        <dbReference type="Proteomes" id="UP000419017"/>
    </source>
</evidence>
<dbReference type="EMBL" id="CABWIB010000001">
    <property type="protein sequence ID" value="VWL85014.1"/>
    <property type="molecule type" value="Genomic_DNA"/>
</dbReference>
<dbReference type="Pfam" id="PF05016">
    <property type="entry name" value="ParE_toxin"/>
    <property type="match status" value="1"/>
</dbReference>
<name>A0A6I8M6L0_9FUSO</name>
<keyword evidence="1" id="KW-1277">Toxin-antitoxin system</keyword>
<gene>
    <name evidence="2" type="ORF">OMES3154_00285</name>
</gene>
<reference evidence="2 3" key="1">
    <citation type="submission" date="2019-10" db="EMBL/GenBank/DDBJ databases">
        <authorList>
            <person name="Blom J."/>
        </authorList>
    </citation>
    <scope>NUCLEOTIDE SEQUENCE [LARGE SCALE GENOMIC DNA]</scope>
    <source>
        <strain evidence="2 3">ES3154-GLU</strain>
    </source>
</reference>
<dbReference type="Gene3D" id="3.30.2310.20">
    <property type="entry name" value="RelE-like"/>
    <property type="match status" value="1"/>
</dbReference>
<dbReference type="RefSeq" id="WP_156683047.1">
    <property type="nucleotide sequence ID" value="NZ_CABWIB010000001.1"/>
</dbReference>
<dbReference type="InterPro" id="IPR007712">
    <property type="entry name" value="RelE/ParE_toxin"/>
</dbReference>
<evidence type="ECO:0000256" key="1">
    <source>
        <dbReference type="ARBA" id="ARBA00022649"/>
    </source>
</evidence>
<dbReference type="SUPFAM" id="SSF143011">
    <property type="entry name" value="RelE-like"/>
    <property type="match status" value="1"/>
</dbReference>
<dbReference type="Proteomes" id="UP000419017">
    <property type="component" value="Unassembled WGS sequence"/>
</dbReference>
<organism evidence="2 3">
    <name type="scientific">Oceanivirga miroungae</name>
    <dbReference type="NCBI Taxonomy" id="1130046"/>
    <lineage>
        <taxon>Bacteria</taxon>
        <taxon>Fusobacteriati</taxon>
        <taxon>Fusobacteriota</taxon>
        <taxon>Fusobacteriia</taxon>
        <taxon>Fusobacteriales</taxon>
        <taxon>Leptotrichiaceae</taxon>
        <taxon>Oceanivirga</taxon>
    </lineage>
</organism>
<dbReference type="InterPro" id="IPR035093">
    <property type="entry name" value="RelE/ParE_toxin_dom_sf"/>
</dbReference>
<proteinExistence type="predicted"/>